<keyword evidence="1" id="KW-0418">Kinase</keyword>
<dbReference type="PANTHER" id="PTHR35526">
    <property type="entry name" value="ANTI-SIGMA-F FACTOR RSBW-RELATED"/>
    <property type="match status" value="1"/>
</dbReference>
<dbReference type="PANTHER" id="PTHR35526:SF3">
    <property type="entry name" value="ANTI-SIGMA-F FACTOR RSBW"/>
    <property type="match status" value="1"/>
</dbReference>
<organism evidence="3 4">
    <name type="scientific">Thermobifida fusca TM51</name>
    <dbReference type="NCBI Taxonomy" id="1169414"/>
    <lineage>
        <taxon>Bacteria</taxon>
        <taxon>Bacillati</taxon>
        <taxon>Actinomycetota</taxon>
        <taxon>Actinomycetes</taxon>
        <taxon>Streptosporangiales</taxon>
        <taxon>Nocardiopsidaceae</taxon>
        <taxon>Thermobifida</taxon>
    </lineage>
</organism>
<dbReference type="Pfam" id="PF13581">
    <property type="entry name" value="HATPase_c_2"/>
    <property type="match status" value="1"/>
</dbReference>
<proteinExistence type="predicted"/>
<accession>A0A9P2WQ41</accession>
<keyword evidence="1" id="KW-0808">Transferase</keyword>
<feature type="domain" description="Histidine kinase/HSP90-like ATPase" evidence="2">
    <location>
        <begin position="8"/>
        <end position="133"/>
    </location>
</feature>
<evidence type="ECO:0000256" key="1">
    <source>
        <dbReference type="ARBA" id="ARBA00022527"/>
    </source>
</evidence>
<reference evidence="3 4" key="1">
    <citation type="journal article" date="2013" name="Genome Announc.">
        <title>Draft Genome Sequence of the Lignocellulose Decomposer Thermobifida fusca Strain TM51.</title>
        <authorList>
            <person name="Toth A."/>
            <person name="Barna T."/>
            <person name="Nagy I."/>
            <person name="Horvath B."/>
            <person name="Nagy I."/>
            <person name="Tancsics A."/>
            <person name="Kriszt B."/>
            <person name="Baka E."/>
            <person name="Fekete C."/>
            <person name="Kukolya J."/>
        </authorList>
    </citation>
    <scope>NUCLEOTIDE SEQUENCE [LARGE SCALE GENOMIC DNA]</scope>
    <source>
        <strain evidence="3 4">TM51</strain>
    </source>
</reference>
<dbReference type="SUPFAM" id="SSF55874">
    <property type="entry name" value="ATPase domain of HSP90 chaperone/DNA topoisomerase II/histidine kinase"/>
    <property type="match status" value="1"/>
</dbReference>
<dbReference type="Proteomes" id="UP000014184">
    <property type="component" value="Unassembled WGS sequence"/>
</dbReference>
<dbReference type="InterPro" id="IPR050267">
    <property type="entry name" value="Anti-sigma-factor_SerPK"/>
</dbReference>
<dbReference type="EMBL" id="AOSG01000050">
    <property type="protein sequence ID" value="EOR71132.1"/>
    <property type="molecule type" value="Genomic_DNA"/>
</dbReference>
<dbReference type="Gene3D" id="3.30.565.10">
    <property type="entry name" value="Histidine kinase-like ATPase, C-terminal domain"/>
    <property type="match status" value="1"/>
</dbReference>
<protein>
    <recommendedName>
        <fullName evidence="2">Histidine kinase/HSP90-like ATPase domain-containing protein</fullName>
    </recommendedName>
</protein>
<dbReference type="InterPro" id="IPR003594">
    <property type="entry name" value="HATPase_dom"/>
</dbReference>
<evidence type="ECO:0000313" key="4">
    <source>
        <dbReference type="Proteomes" id="UP000014184"/>
    </source>
</evidence>
<gene>
    <name evidence="3" type="ORF">TM51_09306</name>
</gene>
<dbReference type="RefSeq" id="WP_016188836.1">
    <property type="nucleotide sequence ID" value="NZ_AOSG01000050.1"/>
</dbReference>
<keyword evidence="1" id="KW-0723">Serine/threonine-protein kinase</keyword>
<sequence>MHAEKRLPACLHSVAAARAWVSRILDGYPDDVTETVTLCVSEAVTNAIRYSRSSLPREGGNLGEVILRLHNLPGCPLYVEVQDEGPLTPSSRPHVVDGSGPLAEHGRGMWLISTLAKQWTVMSEESATLLSMAFNTMPSTGRAEP</sequence>
<evidence type="ECO:0000259" key="2">
    <source>
        <dbReference type="Pfam" id="PF13581"/>
    </source>
</evidence>
<keyword evidence="4" id="KW-1185">Reference proteome</keyword>
<dbReference type="GO" id="GO:0004674">
    <property type="term" value="F:protein serine/threonine kinase activity"/>
    <property type="evidence" value="ECO:0007669"/>
    <property type="project" value="UniProtKB-KW"/>
</dbReference>
<dbReference type="InterPro" id="IPR036890">
    <property type="entry name" value="HATPase_C_sf"/>
</dbReference>
<comment type="caution">
    <text evidence="3">The sequence shown here is derived from an EMBL/GenBank/DDBJ whole genome shotgun (WGS) entry which is preliminary data.</text>
</comment>
<dbReference type="AlphaFoldDB" id="A0A9P2WQ41"/>
<evidence type="ECO:0000313" key="3">
    <source>
        <dbReference type="EMBL" id="EOR71132.1"/>
    </source>
</evidence>
<dbReference type="CDD" id="cd16936">
    <property type="entry name" value="HATPase_RsbW-like"/>
    <property type="match status" value="1"/>
</dbReference>
<name>A0A9P2WQ41_THEFU</name>